<proteinExistence type="predicted"/>
<accession>A0A920BNL9</accession>
<dbReference type="PANTHER" id="PTHR44688">
    <property type="entry name" value="DNA-BINDING TRANSCRIPTIONAL ACTIVATOR DEVR_DOSR"/>
    <property type="match status" value="1"/>
</dbReference>
<evidence type="ECO:0000256" key="1">
    <source>
        <dbReference type="ARBA" id="ARBA00023015"/>
    </source>
</evidence>
<dbReference type="Pfam" id="PF25873">
    <property type="entry name" value="WHD_MalT"/>
    <property type="match status" value="1"/>
</dbReference>
<dbReference type="AlphaFoldDB" id="A0A920BNL9"/>
<dbReference type="PRINTS" id="PR00038">
    <property type="entry name" value="HTHLUXR"/>
</dbReference>
<dbReference type="InterPro" id="IPR016032">
    <property type="entry name" value="Sig_transdc_resp-reg_C-effctor"/>
</dbReference>
<dbReference type="SUPFAM" id="SSF52540">
    <property type="entry name" value="P-loop containing nucleoside triphosphate hydrolases"/>
    <property type="match status" value="1"/>
</dbReference>
<evidence type="ECO:0000313" key="5">
    <source>
        <dbReference type="EMBL" id="GIM95937.1"/>
    </source>
</evidence>
<dbReference type="InterPro" id="IPR000792">
    <property type="entry name" value="Tscrpt_reg_LuxR_C"/>
</dbReference>
<name>A0A920BNL9_9ACTN</name>
<keyword evidence="2" id="KW-0238">DNA-binding</keyword>
<dbReference type="Gene3D" id="1.10.10.10">
    <property type="entry name" value="Winged helix-like DNA-binding domain superfamily/Winged helix DNA-binding domain"/>
    <property type="match status" value="1"/>
</dbReference>
<sequence>MLDAGVSRAVTLVCAGPGWGKSTLVAAWAEDRAATGRVGWLALNSRHNDPRVFWSDVVEALRQAGAVPCGSPLDRLDLRTGDQAGALRSGLDALDVPVVLVLDDFHEVDDVRVIGGLSMLLHDPPSSLRLVLVSRSEPSLPLHRFRAAGDLTEIRARHLAFRASEAAELPVVRHQGLPAEQLAELLDRSDGWVVGLQMLAGQTHGEVRAITDYLFREVVSALPAKTRTFLLHTSITETVCGPLADALTGETHSRRILEGLENANAFVARDPARPGWFRYHPLLREALHHQLALDRPGAEAELHLIAAQWYAREQSIMDSLRHAAAARAWHLLGRLCVDHVIVTVLSGERARLIDVLRQVPVERYADTPELALCAAAVRYDSGDRTGAAGMLALVRSPAGLSVATGLTLQLMDAGLRFWRPGNMPRLVGAATDTLKELSALRLDQLPSLLHYRAIALDEKGSGLLWLDEPDHADRYLWAAATAARSVGVTLIEISALAHLALLVFLQGSLREAAGFVVAALELARRHGFESSAQAGLANLTLALIELEYDRVAEAQEALRRGQHAGGEEPSAVMAVVTALVRAYLLLSSGEPAAARSQLQQAREEAPPTLVAPLLDRWLSLAESETDLALGSPREIIARYRPAPPRGTLTQAEQVCTARAHLAVSNHQEAEVLLARVREGTNHVAAVTAWIATAFAADAEGHGNRSIDALSRAVQAAEREGIRRPFRRFDARRMNALLDRRRWLDEQDLPTVGVLAEETSEPAPSEVLSERERDVLRYLPTVLTAGEIAGHLSISINTVKAHMRSIYRKLGAARRREAVVRARQIGLI</sequence>
<dbReference type="GO" id="GO:0006355">
    <property type="term" value="P:regulation of DNA-templated transcription"/>
    <property type="evidence" value="ECO:0007669"/>
    <property type="project" value="InterPro"/>
</dbReference>
<dbReference type="SMART" id="SM00421">
    <property type="entry name" value="HTH_LUXR"/>
    <property type="match status" value="1"/>
</dbReference>
<dbReference type="CDD" id="cd06170">
    <property type="entry name" value="LuxR_C_like"/>
    <property type="match status" value="1"/>
</dbReference>
<dbReference type="Gene3D" id="1.25.40.10">
    <property type="entry name" value="Tetratricopeptide repeat domain"/>
    <property type="match status" value="1"/>
</dbReference>
<evidence type="ECO:0000313" key="6">
    <source>
        <dbReference type="Proteomes" id="UP000677082"/>
    </source>
</evidence>
<dbReference type="SUPFAM" id="SSF46894">
    <property type="entry name" value="C-terminal effector domain of the bipartite response regulators"/>
    <property type="match status" value="1"/>
</dbReference>
<gene>
    <name evidence="5" type="ORF">Ato02nite_077300</name>
</gene>
<dbReference type="InterPro" id="IPR027417">
    <property type="entry name" value="P-loop_NTPase"/>
</dbReference>
<dbReference type="PROSITE" id="PS50043">
    <property type="entry name" value="HTH_LUXR_2"/>
    <property type="match status" value="1"/>
</dbReference>
<keyword evidence="6" id="KW-1185">Reference proteome</keyword>
<dbReference type="InterPro" id="IPR059106">
    <property type="entry name" value="WHD_MalT"/>
</dbReference>
<dbReference type="InterPro" id="IPR036388">
    <property type="entry name" value="WH-like_DNA-bd_sf"/>
</dbReference>
<keyword evidence="3" id="KW-0804">Transcription</keyword>
<evidence type="ECO:0000256" key="3">
    <source>
        <dbReference type="ARBA" id="ARBA00023163"/>
    </source>
</evidence>
<dbReference type="Gene3D" id="3.40.50.300">
    <property type="entry name" value="P-loop containing nucleotide triphosphate hydrolases"/>
    <property type="match status" value="1"/>
</dbReference>
<dbReference type="SUPFAM" id="SSF48452">
    <property type="entry name" value="TPR-like"/>
    <property type="match status" value="1"/>
</dbReference>
<dbReference type="Proteomes" id="UP000677082">
    <property type="component" value="Unassembled WGS sequence"/>
</dbReference>
<dbReference type="InterPro" id="IPR011990">
    <property type="entry name" value="TPR-like_helical_dom_sf"/>
</dbReference>
<evidence type="ECO:0000259" key="4">
    <source>
        <dbReference type="PROSITE" id="PS50043"/>
    </source>
</evidence>
<dbReference type="GO" id="GO:0003677">
    <property type="term" value="F:DNA binding"/>
    <property type="evidence" value="ECO:0007669"/>
    <property type="project" value="UniProtKB-KW"/>
</dbReference>
<comment type="caution">
    <text evidence="5">The sequence shown here is derived from an EMBL/GenBank/DDBJ whole genome shotgun (WGS) entry which is preliminary data.</text>
</comment>
<protein>
    <submittedName>
        <fullName evidence="5">Transcriptional regulator</fullName>
    </submittedName>
</protein>
<reference evidence="5 6" key="1">
    <citation type="submission" date="2021-03" db="EMBL/GenBank/DDBJ databases">
        <title>Whole genome shotgun sequence of Actinoplanes toevensis NBRC 105298.</title>
        <authorList>
            <person name="Komaki H."/>
            <person name="Tamura T."/>
        </authorList>
    </citation>
    <scope>NUCLEOTIDE SEQUENCE [LARGE SCALE GENOMIC DNA]</scope>
    <source>
        <strain evidence="5 6">NBRC 105298</strain>
    </source>
</reference>
<keyword evidence="1" id="KW-0805">Transcription regulation</keyword>
<feature type="domain" description="HTH luxR-type" evidence="4">
    <location>
        <begin position="760"/>
        <end position="825"/>
    </location>
</feature>
<dbReference type="PANTHER" id="PTHR44688:SF25">
    <property type="entry name" value="HTH LUXR-TYPE DOMAIN-CONTAINING PROTEIN"/>
    <property type="match status" value="1"/>
</dbReference>
<organism evidence="5 6">
    <name type="scientific">Paractinoplanes toevensis</name>
    <dbReference type="NCBI Taxonomy" id="571911"/>
    <lineage>
        <taxon>Bacteria</taxon>
        <taxon>Bacillati</taxon>
        <taxon>Actinomycetota</taxon>
        <taxon>Actinomycetes</taxon>
        <taxon>Micromonosporales</taxon>
        <taxon>Micromonosporaceae</taxon>
        <taxon>Paractinoplanes</taxon>
    </lineage>
</organism>
<dbReference type="Pfam" id="PF00196">
    <property type="entry name" value="GerE"/>
    <property type="match status" value="1"/>
</dbReference>
<dbReference type="EMBL" id="BOQN01000102">
    <property type="protein sequence ID" value="GIM95937.1"/>
    <property type="molecule type" value="Genomic_DNA"/>
</dbReference>
<evidence type="ECO:0000256" key="2">
    <source>
        <dbReference type="ARBA" id="ARBA00023125"/>
    </source>
</evidence>